<keyword evidence="4" id="KW-1185">Reference proteome</keyword>
<accession>A0A318J3V7</accession>
<dbReference type="PANTHER" id="PTHR44520:SF2">
    <property type="entry name" value="RESPONSE REGULATOR RCP1"/>
    <property type="match status" value="1"/>
</dbReference>
<feature type="domain" description="Response regulatory" evidence="2">
    <location>
        <begin position="12"/>
        <end position="134"/>
    </location>
</feature>
<dbReference type="RefSeq" id="WP_110256610.1">
    <property type="nucleotide sequence ID" value="NZ_QJKB01000007.1"/>
</dbReference>
<dbReference type="PROSITE" id="PS50110">
    <property type="entry name" value="RESPONSE_REGULATORY"/>
    <property type="match status" value="1"/>
</dbReference>
<dbReference type="SMART" id="SM00448">
    <property type="entry name" value="REC"/>
    <property type="match status" value="1"/>
</dbReference>
<dbReference type="Gene3D" id="3.40.50.2300">
    <property type="match status" value="1"/>
</dbReference>
<dbReference type="OrthoDB" id="8720465at2"/>
<dbReference type="SUPFAM" id="SSF52172">
    <property type="entry name" value="CheY-like"/>
    <property type="match status" value="1"/>
</dbReference>
<dbReference type="AlphaFoldDB" id="A0A318J3V7"/>
<dbReference type="PANTHER" id="PTHR44520">
    <property type="entry name" value="RESPONSE REGULATOR RCP1-RELATED"/>
    <property type="match status" value="1"/>
</dbReference>
<evidence type="ECO:0000256" key="1">
    <source>
        <dbReference type="PROSITE-ProRule" id="PRU00169"/>
    </source>
</evidence>
<dbReference type="EMBL" id="QJKB01000007">
    <property type="protein sequence ID" value="PXX41370.1"/>
    <property type="molecule type" value="Genomic_DNA"/>
</dbReference>
<reference evidence="3 4" key="1">
    <citation type="submission" date="2018-05" db="EMBL/GenBank/DDBJ databases">
        <title>Genomic Encyclopedia of Type Strains, Phase IV (KMG-IV): sequencing the most valuable type-strain genomes for metagenomic binning, comparative biology and taxonomic classification.</title>
        <authorList>
            <person name="Goeker M."/>
        </authorList>
    </citation>
    <scope>NUCLEOTIDE SEQUENCE [LARGE SCALE GENOMIC DNA]</scope>
    <source>
        <strain evidence="3 4">DSM 19792</strain>
    </source>
</reference>
<dbReference type="InterPro" id="IPR011006">
    <property type="entry name" value="CheY-like_superfamily"/>
</dbReference>
<gene>
    <name evidence="3" type="ORF">DFR42_10721</name>
</gene>
<evidence type="ECO:0000313" key="3">
    <source>
        <dbReference type="EMBL" id="PXX41370.1"/>
    </source>
</evidence>
<evidence type="ECO:0000259" key="2">
    <source>
        <dbReference type="PROSITE" id="PS50110"/>
    </source>
</evidence>
<comment type="caution">
    <text evidence="3">The sequence shown here is derived from an EMBL/GenBank/DDBJ whole genome shotgun (WGS) entry which is preliminary data.</text>
</comment>
<dbReference type="GO" id="GO:0000160">
    <property type="term" value="P:phosphorelay signal transduction system"/>
    <property type="evidence" value="ECO:0007669"/>
    <property type="project" value="InterPro"/>
</dbReference>
<keyword evidence="1" id="KW-0597">Phosphoprotein</keyword>
<dbReference type="InterPro" id="IPR052893">
    <property type="entry name" value="TCS_response_regulator"/>
</dbReference>
<dbReference type="CDD" id="cd17557">
    <property type="entry name" value="REC_Rcp-like"/>
    <property type="match status" value="1"/>
</dbReference>
<organism evidence="3 4">
    <name type="scientific">Undibacterium pigrum</name>
    <dbReference type="NCBI Taxonomy" id="401470"/>
    <lineage>
        <taxon>Bacteria</taxon>
        <taxon>Pseudomonadati</taxon>
        <taxon>Pseudomonadota</taxon>
        <taxon>Betaproteobacteria</taxon>
        <taxon>Burkholderiales</taxon>
        <taxon>Oxalobacteraceae</taxon>
        <taxon>Undibacterium</taxon>
    </lineage>
</organism>
<protein>
    <submittedName>
        <fullName evidence="3">Response regulator receiver domain-containing protein</fullName>
    </submittedName>
</protein>
<proteinExistence type="predicted"/>
<dbReference type="InterPro" id="IPR001789">
    <property type="entry name" value="Sig_transdc_resp-reg_receiver"/>
</dbReference>
<feature type="modified residue" description="4-aspartylphosphate" evidence="1">
    <location>
        <position position="67"/>
    </location>
</feature>
<dbReference type="Pfam" id="PF00072">
    <property type="entry name" value="Response_reg"/>
    <property type="match status" value="1"/>
</dbReference>
<name>A0A318J3V7_9BURK</name>
<sequence length="145" mass="16353">MDDSIPQTRPVTILVVDDDDVDVLGIERALKKLKIANPIVRAHDGVEALEILRSPEGLSKPYLILLDINMPRMNGQEMLAELRQDKNLTSAVVFVLTTSQDDQDKLMAYSKHVAGYIVKQHVGDGFMRVTEMLDHYWRVVELPVA</sequence>
<dbReference type="Proteomes" id="UP000247792">
    <property type="component" value="Unassembled WGS sequence"/>
</dbReference>
<evidence type="ECO:0000313" key="4">
    <source>
        <dbReference type="Proteomes" id="UP000247792"/>
    </source>
</evidence>